<gene>
    <name evidence="3" type="ORF">CLV67_104270</name>
</gene>
<accession>A0A2T0KH25</accession>
<evidence type="ECO:0000313" key="3">
    <source>
        <dbReference type="EMBL" id="PRX22742.1"/>
    </source>
</evidence>
<dbReference type="Gene3D" id="2.130.10.10">
    <property type="entry name" value="YVTN repeat-like/Quinoprotein amine dehydrogenase"/>
    <property type="match status" value="1"/>
</dbReference>
<keyword evidence="4" id="KW-1185">Reference proteome</keyword>
<evidence type="ECO:0008006" key="5">
    <source>
        <dbReference type="Google" id="ProtNLM"/>
    </source>
</evidence>
<dbReference type="InterPro" id="IPR015943">
    <property type="entry name" value="WD40/YVTN_repeat-like_dom_sf"/>
</dbReference>
<evidence type="ECO:0000256" key="1">
    <source>
        <dbReference type="SAM" id="MobiDB-lite"/>
    </source>
</evidence>
<dbReference type="RefSeq" id="WP_106317646.1">
    <property type="nucleotide sequence ID" value="NZ_BOMO01000020.1"/>
</dbReference>
<dbReference type="EMBL" id="PVMZ01000004">
    <property type="protein sequence ID" value="PRX22742.1"/>
    <property type="molecule type" value="Genomic_DNA"/>
</dbReference>
<evidence type="ECO:0000313" key="4">
    <source>
        <dbReference type="Proteomes" id="UP000239415"/>
    </source>
</evidence>
<reference evidence="3 4" key="1">
    <citation type="submission" date="2018-03" db="EMBL/GenBank/DDBJ databases">
        <title>Genomic Encyclopedia of Archaeal and Bacterial Type Strains, Phase II (KMG-II): from individual species to whole genera.</title>
        <authorList>
            <person name="Goeker M."/>
        </authorList>
    </citation>
    <scope>NUCLEOTIDE SEQUENCE [LARGE SCALE GENOMIC DNA]</scope>
    <source>
        <strain evidence="3 4">DSM 43146</strain>
    </source>
</reference>
<dbReference type="OrthoDB" id="3276625at2"/>
<proteinExistence type="predicted"/>
<keyword evidence="2" id="KW-1133">Transmembrane helix</keyword>
<keyword evidence="2" id="KW-0812">Transmembrane</keyword>
<keyword evidence="2" id="KW-0472">Membrane</keyword>
<dbReference type="InterPro" id="IPR036278">
    <property type="entry name" value="Sialidase_sf"/>
</dbReference>
<sequence length="431" mass="45697">MREPQFDGLRSAVGDAVRQPDFSSVRTRAGKVRRRRAVTTAAAFLATVLSVTGLGYAVQGAPDELDPADDPVPTITESPGGMWFLSTEVTNVGTQLYRAFQRCHDCDPELQVSPDGDSWQERQVPPAPGDVAGRLSPTLTALGPGVVLWRERRTLTVAEVEAIASGNPSGEQSPTNRPWISRNGGLSWQQVVVDTQPVAAVPDGVKPIDCALVDFTCRVGVIDPVTARFAPLAVQPSGITAADRWTDMVNVPFDGRLWVPGLDPATGKPAVATSSDAGRTWHTHVFTEAVRAPQGTGGPAQPRVAAGPGKVAYVLTYRSNDAYDVHYTTDGGSTWRDGDKIGTSLPSTGFVAADGSHIVTSDHDGLIAGRGTGRYAPVTLPRYPMDPSGSPTDPALVQVASGKDGPYLVNSDDGPFLSDDGRNWRSVRLLP</sequence>
<feature type="transmembrane region" description="Helical" evidence="2">
    <location>
        <begin position="37"/>
        <end position="58"/>
    </location>
</feature>
<dbReference type="Proteomes" id="UP000239415">
    <property type="component" value="Unassembled WGS sequence"/>
</dbReference>
<dbReference type="SUPFAM" id="SSF50939">
    <property type="entry name" value="Sialidases"/>
    <property type="match status" value="1"/>
</dbReference>
<dbReference type="AlphaFoldDB" id="A0A2T0KH25"/>
<organism evidence="3 4">
    <name type="scientific">Actinoplanes italicus</name>
    <dbReference type="NCBI Taxonomy" id="113567"/>
    <lineage>
        <taxon>Bacteria</taxon>
        <taxon>Bacillati</taxon>
        <taxon>Actinomycetota</taxon>
        <taxon>Actinomycetes</taxon>
        <taxon>Micromonosporales</taxon>
        <taxon>Micromonosporaceae</taxon>
        <taxon>Actinoplanes</taxon>
    </lineage>
</organism>
<evidence type="ECO:0000256" key="2">
    <source>
        <dbReference type="SAM" id="Phobius"/>
    </source>
</evidence>
<comment type="caution">
    <text evidence="3">The sequence shown here is derived from an EMBL/GenBank/DDBJ whole genome shotgun (WGS) entry which is preliminary data.</text>
</comment>
<feature type="region of interest" description="Disordered" evidence="1">
    <location>
        <begin position="111"/>
        <end position="136"/>
    </location>
</feature>
<dbReference type="CDD" id="cd15482">
    <property type="entry name" value="Sialidase_non-viral"/>
    <property type="match status" value="1"/>
</dbReference>
<name>A0A2T0KH25_9ACTN</name>
<protein>
    <recommendedName>
        <fullName evidence="5">BNR repeat protein</fullName>
    </recommendedName>
</protein>